<dbReference type="EMBL" id="CAJGYO010000017">
    <property type="protein sequence ID" value="CAD6333995.1"/>
    <property type="molecule type" value="Genomic_DNA"/>
</dbReference>
<organism evidence="2 3">
    <name type="scientific">Miscanthus lutarioriparius</name>
    <dbReference type="NCBI Taxonomy" id="422564"/>
    <lineage>
        <taxon>Eukaryota</taxon>
        <taxon>Viridiplantae</taxon>
        <taxon>Streptophyta</taxon>
        <taxon>Embryophyta</taxon>
        <taxon>Tracheophyta</taxon>
        <taxon>Spermatophyta</taxon>
        <taxon>Magnoliopsida</taxon>
        <taxon>Liliopsida</taxon>
        <taxon>Poales</taxon>
        <taxon>Poaceae</taxon>
        <taxon>PACMAD clade</taxon>
        <taxon>Panicoideae</taxon>
        <taxon>Andropogonodae</taxon>
        <taxon>Andropogoneae</taxon>
        <taxon>Saccharinae</taxon>
        <taxon>Miscanthus</taxon>
    </lineage>
</organism>
<reference evidence="2" key="1">
    <citation type="submission" date="2020-10" db="EMBL/GenBank/DDBJ databases">
        <authorList>
            <person name="Han B."/>
            <person name="Lu T."/>
            <person name="Zhao Q."/>
            <person name="Huang X."/>
            <person name="Zhao Y."/>
        </authorList>
    </citation>
    <scope>NUCLEOTIDE SEQUENCE</scope>
</reference>
<feature type="region of interest" description="Disordered" evidence="1">
    <location>
        <begin position="33"/>
        <end position="97"/>
    </location>
</feature>
<dbReference type="OrthoDB" id="720882at2759"/>
<evidence type="ECO:0000313" key="3">
    <source>
        <dbReference type="Proteomes" id="UP000604825"/>
    </source>
</evidence>
<proteinExistence type="predicted"/>
<dbReference type="Proteomes" id="UP000604825">
    <property type="component" value="Unassembled WGS sequence"/>
</dbReference>
<evidence type="ECO:0000313" key="2">
    <source>
        <dbReference type="EMBL" id="CAD6333995.1"/>
    </source>
</evidence>
<name>A0A811RVP6_9POAL</name>
<gene>
    <name evidence="2" type="ORF">NCGR_LOCUS58093</name>
</gene>
<dbReference type="AlphaFoldDB" id="A0A811RVP6"/>
<sequence>MDSVYRQGGRGGTALVDGDLYELNDARNLVEETFDEDDGSGGGTHDMDDISQGSEDDEVDVASADEDDLTSGPSTSDDVLEDEYRSEPSSEDESDCCEGGFANAICVPVDGSLRMEYNDVELRQLKAIHVEVPSVPNFMDISTVDEAICDTGLTLLANEVPDSEEVEIKKGMRFDTLEHLKYFLMDYAVRFHRPYYVTHSDNNKGYTVLCKNGCQWGLRARRQRNEKWKICNVFN</sequence>
<comment type="caution">
    <text evidence="2">The sequence shown here is derived from an EMBL/GenBank/DDBJ whole genome shotgun (WGS) entry which is preliminary data.</text>
</comment>
<feature type="compositionally biased region" description="Acidic residues" evidence="1">
    <location>
        <begin position="54"/>
        <end position="69"/>
    </location>
</feature>
<evidence type="ECO:0000256" key="1">
    <source>
        <dbReference type="SAM" id="MobiDB-lite"/>
    </source>
</evidence>
<accession>A0A811RVP6</accession>
<keyword evidence="3" id="KW-1185">Reference proteome</keyword>
<evidence type="ECO:0008006" key="4">
    <source>
        <dbReference type="Google" id="ProtNLM"/>
    </source>
</evidence>
<protein>
    <recommendedName>
        <fullName evidence="4">Transposase MuDR plant domain-containing protein</fullName>
    </recommendedName>
</protein>